<evidence type="ECO:0000313" key="3">
    <source>
        <dbReference type="EMBL" id="MRV74307.1"/>
    </source>
</evidence>
<feature type="transmembrane region" description="Helical" evidence="1">
    <location>
        <begin position="287"/>
        <end position="305"/>
    </location>
</feature>
<dbReference type="EMBL" id="WKJJ01000014">
    <property type="protein sequence ID" value="MRV74307.1"/>
    <property type="molecule type" value="Genomic_DNA"/>
</dbReference>
<feature type="transmembrane region" description="Helical" evidence="1">
    <location>
        <begin position="57"/>
        <end position="75"/>
    </location>
</feature>
<accession>A0A7X2IQH3</accession>
<feature type="transmembrane region" description="Helical" evidence="1">
    <location>
        <begin position="151"/>
        <end position="169"/>
    </location>
</feature>
<feature type="transmembrane region" description="Helical" evidence="1">
    <location>
        <begin position="12"/>
        <end position="32"/>
    </location>
</feature>
<comment type="caution">
    <text evidence="3">The sequence shown here is derived from an EMBL/GenBank/DDBJ whole genome shotgun (WGS) entry which is preliminary data.</text>
</comment>
<feature type="domain" description="Acyltransferase 3" evidence="2">
    <location>
        <begin position="9"/>
        <end position="365"/>
    </location>
</feature>
<evidence type="ECO:0000313" key="4">
    <source>
        <dbReference type="Proteomes" id="UP000446768"/>
    </source>
</evidence>
<feature type="transmembrane region" description="Helical" evidence="1">
    <location>
        <begin position="248"/>
        <end position="267"/>
    </location>
</feature>
<keyword evidence="1" id="KW-0812">Transmembrane</keyword>
<dbReference type="InterPro" id="IPR002656">
    <property type="entry name" value="Acyl_transf_3_dom"/>
</dbReference>
<feature type="transmembrane region" description="Helical" evidence="1">
    <location>
        <begin position="351"/>
        <end position="369"/>
    </location>
</feature>
<reference evidence="3 4" key="1">
    <citation type="submission" date="2019-11" db="EMBL/GenBank/DDBJ databases">
        <title>Novel species isolated from a subtropical stream in China.</title>
        <authorList>
            <person name="Lu H."/>
        </authorList>
    </citation>
    <scope>NUCLEOTIDE SEQUENCE [LARGE SCALE GENOMIC DNA]</scope>
    <source>
        <strain evidence="3 4">FT92W</strain>
    </source>
</reference>
<sequence>MNPSQQRLYFLDWIRIAAFFLLVLYHTGMYYVTWDWHVKSPHASDTIEALMMLSSPWRMSLLFLVSGVAAAFLLNKAGAGAFVRQRSFRLLVPLLFGMFVIVPPQPYFEVVEKVAYQGSYLDFMKLYVQAYHGFCRGTDCLDLPTWNHLWFLPYLWVYCLLLAALVAVLGRARWQQLGTVVANALSGWKLVLLPVAVLAIGRLALLTRYPHTHNLVVDWHNHATYVPIFLLGALVAFNAAFWQRVDDIRFAALGTALAGWAILVSYYAITDHMQPEQIGLWRDAQRVLYALVQWSAILAVCGFGHRHLQFDSAKRRYLTQAVFPVYILHQTLIVVFSQMLKPANHAPALEGFMLVVLTLSASFGIFEVVRRVGVLRPLFGLEYAKRLRATPVSAAAA</sequence>
<dbReference type="Proteomes" id="UP000446768">
    <property type="component" value="Unassembled WGS sequence"/>
</dbReference>
<keyword evidence="4" id="KW-1185">Reference proteome</keyword>
<dbReference type="RefSeq" id="WP_154377761.1">
    <property type="nucleotide sequence ID" value="NZ_WKJJ01000014.1"/>
</dbReference>
<keyword evidence="1" id="KW-1133">Transmembrane helix</keyword>
<feature type="transmembrane region" description="Helical" evidence="1">
    <location>
        <begin position="87"/>
        <end position="104"/>
    </location>
</feature>
<feature type="transmembrane region" description="Helical" evidence="1">
    <location>
        <begin position="317"/>
        <end position="339"/>
    </location>
</feature>
<dbReference type="PANTHER" id="PTHR36927:SF3">
    <property type="entry name" value="GLUCANS BIOSYNTHESIS PROTEIN C"/>
    <property type="match status" value="1"/>
</dbReference>
<name>A0A7X2IQH3_9BURK</name>
<keyword evidence="3" id="KW-0808">Transferase</keyword>
<gene>
    <name evidence="3" type="ORF">GJ700_21610</name>
</gene>
<feature type="transmembrane region" description="Helical" evidence="1">
    <location>
        <begin position="222"/>
        <end position="241"/>
    </location>
</feature>
<dbReference type="InterPro" id="IPR050623">
    <property type="entry name" value="Glucan_succinyl_AcylTrfase"/>
</dbReference>
<evidence type="ECO:0000259" key="2">
    <source>
        <dbReference type="Pfam" id="PF01757"/>
    </source>
</evidence>
<organism evidence="3 4">
    <name type="scientific">Pseudoduganella rivuli</name>
    <dbReference type="NCBI Taxonomy" id="2666085"/>
    <lineage>
        <taxon>Bacteria</taxon>
        <taxon>Pseudomonadati</taxon>
        <taxon>Pseudomonadota</taxon>
        <taxon>Betaproteobacteria</taxon>
        <taxon>Burkholderiales</taxon>
        <taxon>Oxalobacteraceae</taxon>
        <taxon>Telluria group</taxon>
        <taxon>Pseudoduganella</taxon>
    </lineage>
</organism>
<dbReference type="AlphaFoldDB" id="A0A7X2IQH3"/>
<dbReference type="GO" id="GO:0016747">
    <property type="term" value="F:acyltransferase activity, transferring groups other than amino-acyl groups"/>
    <property type="evidence" value="ECO:0007669"/>
    <property type="project" value="InterPro"/>
</dbReference>
<protein>
    <submittedName>
        <fullName evidence="3">Acyltransferase family protein</fullName>
    </submittedName>
</protein>
<dbReference type="Pfam" id="PF01757">
    <property type="entry name" value="Acyl_transf_3"/>
    <property type="match status" value="1"/>
</dbReference>
<feature type="transmembrane region" description="Helical" evidence="1">
    <location>
        <begin position="190"/>
        <end position="210"/>
    </location>
</feature>
<keyword evidence="1" id="KW-0472">Membrane</keyword>
<evidence type="ECO:0000256" key="1">
    <source>
        <dbReference type="SAM" id="Phobius"/>
    </source>
</evidence>
<dbReference type="PANTHER" id="PTHR36927">
    <property type="entry name" value="BLR4337 PROTEIN"/>
    <property type="match status" value="1"/>
</dbReference>
<proteinExistence type="predicted"/>
<keyword evidence="3" id="KW-0012">Acyltransferase</keyword>